<evidence type="ECO:0000313" key="4">
    <source>
        <dbReference type="Proteomes" id="UP001083770"/>
    </source>
</evidence>
<organism evidence="3 4">
    <name type="scientific">Henriciella marina</name>
    <dbReference type="NCBI Taxonomy" id="453851"/>
    <lineage>
        <taxon>Bacteria</taxon>
        <taxon>Pseudomonadati</taxon>
        <taxon>Pseudomonadota</taxon>
        <taxon>Alphaproteobacteria</taxon>
        <taxon>Hyphomonadales</taxon>
        <taxon>Hyphomonadaceae</taxon>
        <taxon>Henriciella</taxon>
    </lineage>
</organism>
<evidence type="ECO:0000313" key="3">
    <source>
        <dbReference type="EMBL" id="MCZ4297293.1"/>
    </source>
</evidence>
<evidence type="ECO:0008006" key="5">
    <source>
        <dbReference type="Google" id="ProtNLM"/>
    </source>
</evidence>
<name>A0ABT4LSU3_9PROT</name>
<keyword evidence="4" id="KW-1185">Reference proteome</keyword>
<dbReference type="PROSITE" id="PS51257">
    <property type="entry name" value="PROKAR_LIPOPROTEIN"/>
    <property type="match status" value="1"/>
</dbReference>
<sequence>MKTPSPIPSRPLALLTLAMFAGTPLLSACDRQQERLDRVQDLAEGVSEQVSSLEAEDQEESAENGNDN</sequence>
<protein>
    <recommendedName>
        <fullName evidence="5">Secreted protein</fullName>
    </recommendedName>
</protein>
<evidence type="ECO:0000256" key="1">
    <source>
        <dbReference type="SAM" id="MobiDB-lite"/>
    </source>
</evidence>
<comment type="caution">
    <text evidence="3">The sequence shown here is derived from an EMBL/GenBank/DDBJ whole genome shotgun (WGS) entry which is preliminary data.</text>
</comment>
<keyword evidence="2" id="KW-0732">Signal</keyword>
<dbReference type="Proteomes" id="UP001083770">
    <property type="component" value="Unassembled WGS sequence"/>
</dbReference>
<feature type="signal peptide" evidence="2">
    <location>
        <begin position="1"/>
        <end position="28"/>
    </location>
</feature>
<dbReference type="EMBL" id="JAPWGW010000001">
    <property type="protein sequence ID" value="MCZ4297293.1"/>
    <property type="molecule type" value="Genomic_DNA"/>
</dbReference>
<feature type="region of interest" description="Disordered" evidence="1">
    <location>
        <begin position="44"/>
        <end position="68"/>
    </location>
</feature>
<reference evidence="3" key="1">
    <citation type="submission" date="2022-12" db="EMBL/GenBank/DDBJ databases">
        <title>Bacterial isolates from different developmental stages of Nematostella vectensis.</title>
        <authorList>
            <person name="Fraune S."/>
        </authorList>
    </citation>
    <scope>NUCLEOTIDE SEQUENCE</scope>
    <source>
        <strain evidence="3">G21632-S1</strain>
    </source>
</reference>
<feature type="chain" id="PRO_5046742961" description="Secreted protein" evidence="2">
    <location>
        <begin position="29"/>
        <end position="68"/>
    </location>
</feature>
<evidence type="ECO:0000256" key="2">
    <source>
        <dbReference type="SAM" id="SignalP"/>
    </source>
</evidence>
<proteinExistence type="predicted"/>
<dbReference type="RefSeq" id="WP_269401440.1">
    <property type="nucleotide sequence ID" value="NZ_JAPWGW010000001.1"/>
</dbReference>
<accession>A0ABT4LSU3</accession>
<gene>
    <name evidence="3" type="ORF">O4G74_04390</name>
</gene>